<evidence type="ECO:0000313" key="2">
    <source>
        <dbReference type="Proteomes" id="UP000708208"/>
    </source>
</evidence>
<evidence type="ECO:0000313" key="1">
    <source>
        <dbReference type="EMBL" id="CAG7831418.1"/>
    </source>
</evidence>
<dbReference type="AlphaFoldDB" id="A0A8J2PIB9"/>
<dbReference type="Proteomes" id="UP000708208">
    <property type="component" value="Unassembled WGS sequence"/>
</dbReference>
<dbReference type="EMBL" id="CAJVCH010560367">
    <property type="protein sequence ID" value="CAG7831418.1"/>
    <property type="molecule type" value="Genomic_DNA"/>
</dbReference>
<organism evidence="1 2">
    <name type="scientific">Allacma fusca</name>
    <dbReference type="NCBI Taxonomy" id="39272"/>
    <lineage>
        <taxon>Eukaryota</taxon>
        <taxon>Metazoa</taxon>
        <taxon>Ecdysozoa</taxon>
        <taxon>Arthropoda</taxon>
        <taxon>Hexapoda</taxon>
        <taxon>Collembola</taxon>
        <taxon>Symphypleona</taxon>
        <taxon>Sminthuridae</taxon>
        <taxon>Allacma</taxon>
    </lineage>
</organism>
<proteinExistence type="predicted"/>
<keyword evidence="2" id="KW-1185">Reference proteome</keyword>
<protein>
    <submittedName>
        <fullName evidence="1">Uncharacterized protein</fullName>
    </submittedName>
</protein>
<accession>A0A8J2PIB9</accession>
<reference evidence="1" key="1">
    <citation type="submission" date="2021-06" db="EMBL/GenBank/DDBJ databases">
        <authorList>
            <person name="Hodson N. C."/>
            <person name="Mongue J. A."/>
            <person name="Jaron S. K."/>
        </authorList>
    </citation>
    <scope>NUCLEOTIDE SEQUENCE</scope>
</reference>
<sequence length="34" mass="3758">SSEKALFTFVIEDNDELSAQPLLPGSFLFGLERS</sequence>
<name>A0A8J2PIB9_9HEXA</name>
<comment type="caution">
    <text evidence="1">The sequence shown here is derived from an EMBL/GenBank/DDBJ whole genome shotgun (WGS) entry which is preliminary data.</text>
</comment>
<gene>
    <name evidence="1" type="ORF">AFUS01_LOCUS41162</name>
</gene>
<feature type="non-terminal residue" evidence="1">
    <location>
        <position position="34"/>
    </location>
</feature>